<dbReference type="InterPro" id="IPR005151">
    <property type="entry name" value="Tail-specific_protease"/>
</dbReference>
<dbReference type="SUPFAM" id="SSF52096">
    <property type="entry name" value="ClpP/crotonase"/>
    <property type="match status" value="1"/>
</dbReference>
<dbReference type="GO" id="GO:0008236">
    <property type="term" value="F:serine-type peptidase activity"/>
    <property type="evidence" value="ECO:0007669"/>
    <property type="project" value="InterPro"/>
</dbReference>
<dbReference type="Pfam" id="PF03572">
    <property type="entry name" value="Peptidase_S41"/>
    <property type="match status" value="1"/>
</dbReference>
<evidence type="ECO:0000313" key="4">
    <source>
        <dbReference type="Proteomes" id="UP000041247"/>
    </source>
</evidence>
<dbReference type="Gene3D" id="3.90.226.10">
    <property type="entry name" value="2-enoyl-CoA Hydratase, Chain A, domain 1"/>
    <property type="match status" value="1"/>
</dbReference>
<feature type="chain" id="PRO_5005493218" description="Tail specific protease domain-containing protein" evidence="1">
    <location>
        <begin position="21"/>
        <end position="368"/>
    </location>
</feature>
<dbReference type="InterPro" id="IPR029045">
    <property type="entry name" value="ClpP/crotonase-like_dom_sf"/>
</dbReference>
<evidence type="ECO:0000313" key="3">
    <source>
        <dbReference type="EMBL" id="CTP90681.1"/>
    </source>
</evidence>
<reference evidence="3 4" key="1">
    <citation type="submission" date="2015-07" db="EMBL/GenBank/DDBJ databases">
        <authorList>
            <person name="Noorani M."/>
        </authorList>
    </citation>
    <scope>NUCLEOTIDE SEQUENCE [LARGE SCALE GENOMIC DNA]</scope>
    <source>
        <strain evidence="3">LMG728</strain>
    </source>
</reference>
<protein>
    <recommendedName>
        <fullName evidence="2">Tail specific protease domain-containing protein</fullName>
    </recommendedName>
</protein>
<dbReference type="AlphaFoldDB" id="A0A0K2ZXZ8"/>
<feature type="signal peptide" evidence="1">
    <location>
        <begin position="1"/>
        <end position="20"/>
    </location>
</feature>
<evidence type="ECO:0000259" key="2">
    <source>
        <dbReference type="Pfam" id="PF03572"/>
    </source>
</evidence>
<dbReference type="GO" id="GO:0006508">
    <property type="term" value="P:proteolysis"/>
    <property type="evidence" value="ECO:0007669"/>
    <property type="project" value="InterPro"/>
</dbReference>
<feature type="domain" description="Tail specific protease" evidence="2">
    <location>
        <begin position="137"/>
        <end position="322"/>
    </location>
</feature>
<gene>
    <name evidence="3" type="ORF">XTPLMG728_2654</name>
</gene>
<accession>A0A0K2ZXZ8</accession>
<keyword evidence="1" id="KW-0732">Signal</keyword>
<evidence type="ECO:0000256" key="1">
    <source>
        <dbReference type="SAM" id="SignalP"/>
    </source>
</evidence>
<organism evidence="3 4">
    <name type="scientific">Xanthomonas graminis pv. poae</name>
    <dbReference type="NCBI Taxonomy" id="227946"/>
    <lineage>
        <taxon>Bacteria</taxon>
        <taxon>Pseudomonadati</taxon>
        <taxon>Pseudomonadota</taxon>
        <taxon>Gammaproteobacteria</taxon>
        <taxon>Lysobacterales</taxon>
        <taxon>Lysobacteraceae</taxon>
        <taxon>Xanthomonas</taxon>
        <taxon>Xanthomonas translucens group</taxon>
        <taxon>Xanthomonas graminis</taxon>
    </lineage>
</organism>
<sequence>MIATMLAAALALAPTDAALAQADLQFAAARIAADHPGLAPGADPALAAQAQQAASAAQAQARRIVDRAGYTRVMRAYVAAFGDPHVAIELASPDTDTGAASATPPAPNTAAQGAFERLTPAAWKLSLPTFYAGDPGFESTLAAIAAAADALRQHTPALLVLDLRGNGGGAAAPGDAVLAAIWGEQALPALDRRRASASLWRVSDGVIENLQTRRTRIAARYPQELPGFDRLLAGLQAAQRQGQALYRDPLPAAAAGTPPHGGPARIVAITDGACISACLDFMDRLLEGPGVEQVGQPTGADTLYTEVESVPLPSGRATLLLPMQRLQGRQRGALQAYAPRVRLDDTAAVNAWLRREVAAVSLPAGTTP</sequence>
<name>A0A0K2ZXZ8_9XANT</name>
<dbReference type="EMBL" id="CXOK01000087">
    <property type="protein sequence ID" value="CTP90681.1"/>
    <property type="molecule type" value="Genomic_DNA"/>
</dbReference>
<dbReference type="RefSeq" id="WP_186007682.1">
    <property type="nucleotide sequence ID" value="NZ_CP076250.1"/>
</dbReference>
<dbReference type="Proteomes" id="UP000041247">
    <property type="component" value="Unassembled WGS sequence"/>
</dbReference>
<proteinExistence type="predicted"/>